<dbReference type="PROSITE" id="PS50059">
    <property type="entry name" value="FKBP_PPIASE"/>
    <property type="match status" value="1"/>
</dbReference>
<dbReference type="Gene3D" id="3.10.50.40">
    <property type="match status" value="1"/>
</dbReference>
<evidence type="ECO:0000256" key="2">
    <source>
        <dbReference type="ARBA" id="ARBA00002388"/>
    </source>
</evidence>
<comment type="similarity">
    <text evidence="6">Belongs to the FKBP-type PPIase family. FKBP1 subfamily.</text>
</comment>
<comment type="function">
    <text evidence="2">PPIases accelerate the folding of proteins. It catalyzes the cis-trans isomerization of proline imidic peptide bonds in oligopeptides.</text>
</comment>
<evidence type="ECO:0000256" key="4">
    <source>
        <dbReference type="ARBA" id="ARBA00023110"/>
    </source>
</evidence>
<comment type="catalytic activity">
    <reaction evidence="1 7">
        <text>[protein]-peptidylproline (omega=180) = [protein]-peptidylproline (omega=0)</text>
        <dbReference type="Rhea" id="RHEA:16237"/>
        <dbReference type="Rhea" id="RHEA-COMP:10747"/>
        <dbReference type="Rhea" id="RHEA-COMP:10748"/>
        <dbReference type="ChEBI" id="CHEBI:83833"/>
        <dbReference type="ChEBI" id="CHEBI:83834"/>
        <dbReference type="EC" id="5.2.1.8"/>
    </reaction>
</comment>
<dbReference type="InterPro" id="IPR050689">
    <property type="entry name" value="FKBP-type_PPIase"/>
</dbReference>
<dbReference type="GO" id="GO:0003755">
    <property type="term" value="F:peptidyl-prolyl cis-trans isomerase activity"/>
    <property type="evidence" value="ECO:0007669"/>
    <property type="project" value="UniProtKB-KW"/>
</dbReference>
<feature type="domain" description="PPIase FKBP-type" evidence="8">
    <location>
        <begin position="20"/>
        <end position="108"/>
    </location>
</feature>
<evidence type="ECO:0000256" key="6">
    <source>
        <dbReference type="ARBA" id="ARBA00038106"/>
    </source>
</evidence>
<evidence type="ECO:0000256" key="7">
    <source>
        <dbReference type="PROSITE-ProRule" id="PRU00277"/>
    </source>
</evidence>
<dbReference type="Pfam" id="PF00254">
    <property type="entry name" value="FKBP_C"/>
    <property type="match status" value="1"/>
</dbReference>
<evidence type="ECO:0000256" key="5">
    <source>
        <dbReference type="ARBA" id="ARBA00023235"/>
    </source>
</evidence>
<dbReference type="InterPro" id="IPR046357">
    <property type="entry name" value="PPIase_dom_sf"/>
</dbReference>
<dbReference type="Proteomes" id="UP000305067">
    <property type="component" value="Unassembled WGS sequence"/>
</dbReference>
<evidence type="ECO:0000313" key="9">
    <source>
        <dbReference type="EMBL" id="TFL01789.1"/>
    </source>
</evidence>
<evidence type="ECO:0000313" key="10">
    <source>
        <dbReference type="Proteomes" id="UP000305067"/>
    </source>
</evidence>
<sequence>MGVKIETVIKGDGKTYARVGDRITVHYVGTLPDGAVFDSTRRRGEPFTTEIGLGRVIKGWDEGMPKLSLGEKAVLTVSPDYAYGTKGVPPLIPPNAELKFEVEVISIF</sequence>
<gene>
    <name evidence="9" type="ORF">BDV98DRAFT_567535</name>
</gene>
<dbReference type="PANTHER" id="PTHR10516">
    <property type="entry name" value="PEPTIDYL-PROLYL CIS-TRANS ISOMERASE"/>
    <property type="match status" value="1"/>
</dbReference>
<keyword evidence="10" id="KW-1185">Reference proteome</keyword>
<dbReference type="GO" id="GO:0005737">
    <property type="term" value="C:cytoplasm"/>
    <property type="evidence" value="ECO:0007669"/>
    <property type="project" value="TreeGrafter"/>
</dbReference>
<dbReference type="EMBL" id="ML178824">
    <property type="protein sequence ID" value="TFL01789.1"/>
    <property type="molecule type" value="Genomic_DNA"/>
</dbReference>
<dbReference type="STRING" id="1884261.A0A5C3QND4"/>
<dbReference type="AlphaFoldDB" id="A0A5C3QND4"/>
<evidence type="ECO:0000259" key="8">
    <source>
        <dbReference type="PROSITE" id="PS50059"/>
    </source>
</evidence>
<keyword evidence="5 7" id="KW-0413">Isomerase</keyword>
<evidence type="ECO:0000256" key="3">
    <source>
        <dbReference type="ARBA" id="ARBA00013194"/>
    </source>
</evidence>
<accession>A0A5C3QND4</accession>
<organism evidence="9 10">
    <name type="scientific">Pterulicium gracile</name>
    <dbReference type="NCBI Taxonomy" id="1884261"/>
    <lineage>
        <taxon>Eukaryota</taxon>
        <taxon>Fungi</taxon>
        <taxon>Dikarya</taxon>
        <taxon>Basidiomycota</taxon>
        <taxon>Agaricomycotina</taxon>
        <taxon>Agaricomycetes</taxon>
        <taxon>Agaricomycetidae</taxon>
        <taxon>Agaricales</taxon>
        <taxon>Pleurotineae</taxon>
        <taxon>Pterulaceae</taxon>
        <taxon>Pterulicium</taxon>
    </lineage>
</organism>
<reference evidence="9 10" key="1">
    <citation type="journal article" date="2019" name="Nat. Ecol. Evol.">
        <title>Megaphylogeny resolves global patterns of mushroom evolution.</title>
        <authorList>
            <person name="Varga T."/>
            <person name="Krizsan K."/>
            <person name="Foldi C."/>
            <person name="Dima B."/>
            <person name="Sanchez-Garcia M."/>
            <person name="Sanchez-Ramirez S."/>
            <person name="Szollosi G.J."/>
            <person name="Szarkandi J.G."/>
            <person name="Papp V."/>
            <person name="Albert L."/>
            <person name="Andreopoulos W."/>
            <person name="Angelini C."/>
            <person name="Antonin V."/>
            <person name="Barry K.W."/>
            <person name="Bougher N.L."/>
            <person name="Buchanan P."/>
            <person name="Buyck B."/>
            <person name="Bense V."/>
            <person name="Catcheside P."/>
            <person name="Chovatia M."/>
            <person name="Cooper J."/>
            <person name="Damon W."/>
            <person name="Desjardin D."/>
            <person name="Finy P."/>
            <person name="Geml J."/>
            <person name="Haridas S."/>
            <person name="Hughes K."/>
            <person name="Justo A."/>
            <person name="Karasinski D."/>
            <person name="Kautmanova I."/>
            <person name="Kiss B."/>
            <person name="Kocsube S."/>
            <person name="Kotiranta H."/>
            <person name="LaButti K.M."/>
            <person name="Lechner B.E."/>
            <person name="Liimatainen K."/>
            <person name="Lipzen A."/>
            <person name="Lukacs Z."/>
            <person name="Mihaltcheva S."/>
            <person name="Morgado L.N."/>
            <person name="Niskanen T."/>
            <person name="Noordeloos M.E."/>
            <person name="Ohm R.A."/>
            <person name="Ortiz-Santana B."/>
            <person name="Ovrebo C."/>
            <person name="Racz N."/>
            <person name="Riley R."/>
            <person name="Savchenko A."/>
            <person name="Shiryaev A."/>
            <person name="Soop K."/>
            <person name="Spirin V."/>
            <person name="Szebenyi C."/>
            <person name="Tomsovsky M."/>
            <person name="Tulloss R.E."/>
            <person name="Uehling J."/>
            <person name="Grigoriev I.V."/>
            <person name="Vagvolgyi C."/>
            <person name="Papp T."/>
            <person name="Martin F.M."/>
            <person name="Miettinen O."/>
            <person name="Hibbett D.S."/>
            <person name="Nagy L.G."/>
        </authorList>
    </citation>
    <scope>NUCLEOTIDE SEQUENCE [LARGE SCALE GENOMIC DNA]</scope>
    <source>
        <strain evidence="9 10">CBS 309.79</strain>
    </source>
</reference>
<name>A0A5C3QND4_9AGAR</name>
<dbReference type="EC" id="5.2.1.8" evidence="3 7"/>
<keyword evidence="4 7" id="KW-0697">Rotamase</keyword>
<dbReference type="FunFam" id="3.10.50.40:FF:000025">
    <property type="entry name" value="Peptidylprolyl isomerase"/>
    <property type="match status" value="1"/>
</dbReference>
<dbReference type="InterPro" id="IPR001179">
    <property type="entry name" value="PPIase_FKBP_dom"/>
</dbReference>
<dbReference type="OrthoDB" id="1902587at2759"/>
<protein>
    <recommendedName>
        <fullName evidence="3 7">peptidylprolyl isomerase</fullName>
        <ecNumber evidence="3 7">5.2.1.8</ecNumber>
    </recommendedName>
</protein>
<dbReference type="PANTHER" id="PTHR10516:SF443">
    <property type="entry name" value="FK506-BINDING PROTEIN 59-RELATED"/>
    <property type="match status" value="1"/>
</dbReference>
<dbReference type="SUPFAM" id="SSF54534">
    <property type="entry name" value="FKBP-like"/>
    <property type="match status" value="1"/>
</dbReference>
<evidence type="ECO:0000256" key="1">
    <source>
        <dbReference type="ARBA" id="ARBA00000971"/>
    </source>
</evidence>
<proteinExistence type="inferred from homology"/>